<dbReference type="Pfam" id="PF04228">
    <property type="entry name" value="Zn_peptidase"/>
    <property type="match status" value="2"/>
</dbReference>
<keyword evidence="7" id="KW-0645">Protease</keyword>
<keyword evidence="2 6" id="KW-0812">Transmembrane</keyword>
<dbReference type="AlphaFoldDB" id="A0A327ZMS7"/>
<evidence type="ECO:0000256" key="6">
    <source>
        <dbReference type="SAM" id="Phobius"/>
    </source>
</evidence>
<dbReference type="RefSeq" id="WP_111717498.1">
    <property type="nucleotide sequence ID" value="NZ_JBHSSR010000010.1"/>
</dbReference>
<evidence type="ECO:0000313" key="7">
    <source>
        <dbReference type="EMBL" id="RAK43596.1"/>
    </source>
</evidence>
<keyword evidence="8" id="KW-1185">Reference proteome</keyword>
<feature type="region of interest" description="Disordered" evidence="5">
    <location>
        <begin position="1"/>
        <end position="22"/>
    </location>
</feature>
<organism evidence="7 8">
    <name type="scientific">Macrococcus epidermidis</name>
    <dbReference type="NCBI Taxonomy" id="1902580"/>
    <lineage>
        <taxon>Bacteria</taxon>
        <taxon>Bacillati</taxon>
        <taxon>Bacillota</taxon>
        <taxon>Bacilli</taxon>
        <taxon>Bacillales</taxon>
        <taxon>Staphylococcaceae</taxon>
        <taxon>Macrococcus</taxon>
    </lineage>
</organism>
<gene>
    <name evidence="7" type="ORF">BHU61_13005</name>
</gene>
<dbReference type="PANTHER" id="PTHR30168">
    <property type="entry name" value="PUTATIVE MEMBRANE PROTEIN YPFJ"/>
    <property type="match status" value="1"/>
</dbReference>
<keyword evidence="7" id="KW-0482">Metalloprotease</keyword>
<feature type="compositionally biased region" description="Basic and acidic residues" evidence="5">
    <location>
        <begin position="92"/>
        <end position="108"/>
    </location>
</feature>
<feature type="compositionally biased region" description="Polar residues" evidence="5">
    <location>
        <begin position="66"/>
        <end position="76"/>
    </location>
</feature>
<feature type="region of interest" description="Disordered" evidence="5">
    <location>
        <begin position="58"/>
        <end position="108"/>
    </location>
</feature>
<protein>
    <submittedName>
        <fullName evidence="7">Metalloprotease</fullName>
    </submittedName>
</protein>
<dbReference type="GO" id="GO:0016020">
    <property type="term" value="C:membrane"/>
    <property type="evidence" value="ECO:0007669"/>
    <property type="project" value="UniProtKB-SubCell"/>
</dbReference>
<name>A0A327ZMS7_9STAP</name>
<dbReference type="PANTHER" id="PTHR30168:SF0">
    <property type="entry name" value="INNER MEMBRANE PROTEIN"/>
    <property type="match status" value="1"/>
</dbReference>
<dbReference type="Proteomes" id="UP000249808">
    <property type="component" value="Unassembled WGS sequence"/>
</dbReference>
<dbReference type="GO" id="GO:0006508">
    <property type="term" value="P:proteolysis"/>
    <property type="evidence" value="ECO:0007669"/>
    <property type="project" value="UniProtKB-KW"/>
</dbReference>
<evidence type="ECO:0000256" key="3">
    <source>
        <dbReference type="ARBA" id="ARBA00022989"/>
    </source>
</evidence>
<proteinExistence type="predicted"/>
<sequence length="322" mass="34742">MKWQGRQGSSNVEDARGSGGGFSGGGSPMVIGGGGMGCLGVIAVIIFMLMGGNPGDLGGVLGGDPSQQEQTQDNGATSGGSGSQDNPFETGNVKKEAEQVDTKTEQSLDERGQFASVVLKDTEDVWHELFKKYDRTYTEPKLVLYTDGVRSGCGNASAQMGPFYCPTDQKVYIDLSFMDELDKKFNAPGDFAMAYVIAHEVGHHVQNELGILPKFHQLRNQLSETEYNKYSVAVELQADYLAGVYAKHAQEMGYTDEGDLEEAIKAAHAVGDDTIQEKAIGRANPDTFTHGSSADRMKWFKKGYEAGDLSEGDTFKALGLEF</sequence>
<evidence type="ECO:0000256" key="4">
    <source>
        <dbReference type="ARBA" id="ARBA00023136"/>
    </source>
</evidence>
<keyword evidence="7" id="KW-0378">Hydrolase</keyword>
<evidence type="ECO:0000256" key="1">
    <source>
        <dbReference type="ARBA" id="ARBA00004167"/>
    </source>
</evidence>
<feature type="compositionally biased region" description="Polar residues" evidence="5">
    <location>
        <begin position="1"/>
        <end position="12"/>
    </location>
</feature>
<feature type="transmembrane region" description="Helical" evidence="6">
    <location>
        <begin position="29"/>
        <end position="49"/>
    </location>
</feature>
<dbReference type="GO" id="GO:0008237">
    <property type="term" value="F:metallopeptidase activity"/>
    <property type="evidence" value="ECO:0007669"/>
    <property type="project" value="UniProtKB-KW"/>
</dbReference>
<dbReference type="InterPro" id="IPR007343">
    <property type="entry name" value="Uncharacterised_pept_Zn_put"/>
</dbReference>
<evidence type="ECO:0000313" key="8">
    <source>
        <dbReference type="Proteomes" id="UP000249808"/>
    </source>
</evidence>
<comment type="subcellular location">
    <subcellularLocation>
        <location evidence="1">Membrane</location>
        <topology evidence="1">Single-pass membrane protein</topology>
    </subcellularLocation>
</comment>
<evidence type="ECO:0000256" key="2">
    <source>
        <dbReference type="ARBA" id="ARBA00022692"/>
    </source>
</evidence>
<keyword evidence="3 6" id="KW-1133">Transmembrane helix</keyword>
<dbReference type="EMBL" id="PZJH01000013">
    <property type="protein sequence ID" value="RAK43596.1"/>
    <property type="molecule type" value="Genomic_DNA"/>
</dbReference>
<accession>A0A327ZMS7</accession>
<comment type="caution">
    <text evidence="7">The sequence shown here is derived from an EMBL/GenBank/DDBJ whole genome shotgun (WGS) entry which is preliminary data.</text>
</comment>
<reference evidence="7 8" key="1">
    <citation type="journal article" date="2018" name="Front. Microbiol.">
        <title>Description and Comparative Genomics of Macrococcus caseolyticus subsp. hominis subsp. nov., Macrococcus goetzii sp. nov., Macrococcus epidermidis sp. nov., and Macrococcus bohemicus sp. nov., Novel Macrococci From Human Clinical Material With Virulence Potential and Suspected Uptake of Foreign DNA by Natural Transformation.</title>
        <authorList>
            <person name="Maslanova I."/>
            <person name="Wertheimer Z."/>
            <person name="Sedlacek I."/>
            <person name="Svec P."/>
            <person name="Indrakova A."/>
            <person name="Kovarovic V."/>
            <person name="Schumann P."/>
            <person name="Sproer C."/>
            <person name="Kralova S."/>
            <person name="Sedo O."/>
            <person name="Kristofova L."/>
            <person name="Vrbovska V."/>
            <person name="Fuzik T."/>
            <person name="Petras P."/>
            <person name="Zdrahal Z."/>
            <person name="Ruzickova V."/>
            <person name="Doskar J."/>
            <person name="Pantucek R."/>
        </authorList>
    </citation>
    <scope>NUCLEOTIDE SEQUENCE [LARGE SCALE GENOMIC DNA]</scope>
    <source>
        <strain evidence="7 8">01/688</strain>
    </source>
</reference>
<keyword evidence="4 6" id="KW-0472">Membrane</keyword>
<evidence type="ECO:0000256" key="5">
    <source>
        <dbReference type="SAM" id="MobiDB-lite"/>
    </source>
</evidence>